<keyword evidence="2" id="KW-1185">Reference proteome</keyword>
<comment type="caution">
    <text evidence="1">The sequence shown here is derived from an EMBL/GenBank/DDBJ whole genome shotgun (WGS) entry which is preliminary data.</text>
</comment>
<proteinExistence type="predicted"/>
<dbReference type="EMBL" id="JAWDGP010003406">
    <property type="protein sequence ID" value="KAK3774548.1"/>
    <property type="molecule type" value="Genomic_DNA"/>
</dbReference>
<protein>
    <submittedName>
        <fullName evidence="1">Uncharacterized protein</fullName>
    </submittedName>
</protein>
<dbReference type="AlphaFoldDB" id="A0AAE0ZS15"/>
<sequence length="105" mass="11784">MLIQPSTVINIDSERFLLALKIPSDSDLELARATTGLCHVIIPRPRTPAKKSNRGSDDYFKKIFVIEEGKIIYSGNRSRSKLNSIVHILTFSAHNASKERKTETS</sequence>
<evidence type="ECO:0000313" key="2">
    <source>
        <dbReference type="Proteomes" id="UP001283361"/>
    </source>
</evidence>
<gene>
    <name evidence="1" type="ORF">RRG08_049484</name>
</gene>
<accession>A0AAE0ZS15</accession>
<organism evidence="1 2">
    <name type="scientific">Elysia crispata</name>
    <name type="common">lettuce slug</name>
    <dbReference type="NCBI Taxonomy" id="231223"/>
    <lineage>
        <taxon>Eukaryota</taxon>
        <taxon>Metazoa</taxon>
        <taxon>Spiralia</taxon>
        <taxon>Lophotrochozoa</taxon>
        <taxon>Mollusca</taxon>
        <taxon>Gastropoda</taxon>
        <taxon>Heterobranchia</taxon>
        <taxon>Euthyneura</taxon>
        <taxon>Panpulmonata</taxon>
        <taxon>Sacoglossa</taxon>
        <taxon>Placobranchoidea</taxon>
        <taxon>Plakobranchidae</taxon>
        <taxon>Elysia</taxon>
    </lineage>
</organism>
<name>A0AAE0ZS15_9GAST</name>
<reference evidence="1" key="1">
    <citation type="journal article" date="2023" name="G3 (Bethesda)">
        <title>A reference genome for the long-term kleptoplast-retaining sea slug Elysia crispata morphotype clarki.</title>
        <authorList>
            <person name="Eastman K.E."/>
            <person name="Pendleton A.L."/>
            <person name="Shaikh M.A."/>
            <person name="Suttiyut T."/>
            <person name="Ogas R."/>
            <person name="Tomko P."/>
            <person name="Gavelis G."/>
            <person name="Widhalm J.R."/>
            <person name="Wisecaver J.H."/>
        </authorList>
    </citation>
    <scope>NUCLEOTIDE SEQUENCE</scope>
    <source>
        <strain evidence="1">ECLA1</strain>
    </source>
</reference>
<evidence type="ECO:0000313" key="1">
    <source>
        <dbReference type="EMBL" id="KAK3774548.1"/>
    </source>
</evidence>
<dbReference type="Proteomes" id="UP001283361">
    <property type="component" value="Unassembled WGS sequence"/>
</dbReference>